<comment type="subcellular location">
    <subcellularLocation>
        <location evidence="1">Periplasm</location>
    </subcellularLocation>
</comment>
<proteinExistence type="inferred from homology"/>
<dbReference type="AlphaFoldDB" id="A0A8J7SWY7"/>
<evidence type="ECO:0000256" key="3">
    <source>
        <dbReference type="SAM" id="SignalP"/>
    </source>
</evidence>
<evidence type="ECO:0000313" key="5">
    <source>
        <dbReference type="Proteomes" id="UP000619033"/>
    </source>
</evidence>
<protein>
    <submittedName>
        <fullName evidence="4">Sugar ABC transporter substrate-binding protein</fullName>
    </submittedName>
</protein>
<comment type="caution">
    <text evidence="4">The sequence shown here is derived from an EMBL/GenBank/DDBJ whole genome shotgun (WGS) entry which is preliminary data.</text>
</comment>
<feature type="chain" id="PRO_5035265968" evidence="3">
    <location>
        <begin position="27"/>
        <end position="426"/>
    </location>
</feature>
<dbReference type="RefSeq" id="WP_202661965.1">
    <property type="nucleotide sequence ID" value="NZ_JAESVP010000008.1"/>
</dbReference>
<evidence type="ECO:0000256" key="1">
    <source>
        <dbReference type="ARBA" id="ARBA00004418"/>
    </source>
</evidence>
<evidence type="ECO:0000313" key="4">
    <source>
        <dbReference type="EMBL" id="MBL4929424.1"/>
    </source>
</evidence>
<evidence type="ECO:0000256" key="2">
    <source>
        <dbReference type="ARBA" id="ARBA00008520"/>
    </source>
</evidence>
<comment type="similarity">
    <text evidence="2">Belongs to the bacterial solute-binding protein 1 family.</text>
</comment>
<accession>A0A8J7SWY7</accession>
<dbReference type="GO" id="GO:0042597">
    <property type="term" value="C:periplasmic space"/>
    <property type="evidence" value="ECO:0007669"/>
    <property type="project" value="UniProtKB-SubCell"/>
</dbReference>
<dbReference type="Pfam" id="PF01547">
    <property type="entry name" value="SBP_bac_1"/>
    <property type="match status" value="1"/>
</dbReference>
<organism evidence="4 5">
    <name type="scientific">Fuscibacter oryzae</name>
    <dbReference type="NCBI Taxonomy" id="2803939"/>
    <lineage>
        <taxon>Bacteria</taxon>
        <taxon>Pseudomonadati</taxon>
        <taxon>Pseudomonadota</taxon>
        <taxon>Alphaproteobacteria</taxon>
        <taxon>Rhodobacterales</taxon>
        <taxon>Paracoccaceae</taxon>
        <taxon>Fuscibacter</taxon>
    </lineage>
</organism>
<dbReference type="Proteomes" id="UP000619033">
    <property type="component" value="Unassembled WGS sequence"/>
</dbReference>
<name>A0A8J7SWY7_9RHOB</name>
<dbReference type="EMBL" id="JAESVP010000008">
    <property type="protein sequence ID" value="MBL4929424.1"/>
    <property type="molecule type" value="Genomic_DNA"/>
</dbReference>
<feature type="signal peptide" evidence="3">
    <location>
        <begin position="1"/>
        <end position="26"/>
    </location>
</feature>
<dbReference type="InterPro" id="IPR006059">
    <property type="entry name" value="SBP"/>
</dbReference>
<gene>
    <name evidence="4" type="ORF">JI744_15055</name>
</gene>
<dbReference type="CDD" id="cd13585">
    <property type="entry name" value="PBP2_TMBP_like"/>
    <property type="match status" value="1"/>
</dbReference>
<dbReference type="InterPro" id="IPR050490">
    <property type="entry name" value="Bact_solute-bd_prot1"/>
</dbReference>
<dbReference type="PANTHER" id="PTHR43649:SF30">
    <property type="entry name" value="ABC TRANSPORTER SUBSTRATE-BINDING PROTEIN"/>
    <property type="match status" value="1"/>
</dbReference>
<sequence>MLTRRRIGASAVLSMALLAMTGAVQAQDIELTYSTFLDPANDTDPRVAAQAEMLAKFEELHPGVKVKILVDPTAANLARGLKSGSGEPDIGRVTSYSLPELVLTGNVAELDGRIAADGIENDDWLLPLETAKFNGHFYGMPQDFRIPLLMYRAGLLEKAGVAAPTTWDEVCATGSKLTGDNLIGYAVPLGNSGGLGGAQALGEYVLSTMLAPDGKYFAEDGREIAFSRETFVRAAQTIKELYKTCGTTPETSLQFGYSEVHDGLRAGTVAMATFGLARFRALVAQGAGDDLHWAPAPSYSADDKQTVFGFRVVLNANSAHPDEAWELIKFATGPEGQAILAKGGEVVARKSAYDAPYFKDPAAQRQKDWAKLVVERGQVVSYSVILTKFHEIVGEALQRMVLRDGSPEDAYDEVISSYERELARVK</sequence>
<keyword evidence="3" id="KW-0732">Signal</keyword>
<dbReference type="SUPFAM" id="SSF53850">
    <property type="entry name" value="Periplasmic binding protein-like II"/>
    <property type="match status" value="1"/>
</dbReference>
<dbReference type="Gene3D" id="3.40.190.10">
    <property type="entry name" value="Periplasmic binding protein-like II"/>
    <property type="match status" value="1"/>
</dbReference>
<reference evidence="4" key="1">
    <citation type="submission" date="2021-01" db="EMBL/GenBank/DDBJ databases">
        <title>Genome seq and assembly of Tabrizicola sp. KVB23.</title>
        <authorList>
            <person name="Chhetri G."/>
        </authorList>
    </citation>
    <scope>NUCLEOTIDE SEQUENCE</scope>
    <source>
        <strain evidence="4">KVB23</strain>
    </source>
</reference>
<dbReference type="PANTHER" id="PTHR43649">
    <property type="entry name" value="ARABINOSE-BINDING PROTEIN-RELATED"/>
    <property type="match status" value="1"/>
</dbReference>
<keyword evidence="5" id="KW-1185">Reference proteome</keyword>